<dbReference type="PANTHER" id="PTHR42760:SF133">
    <property type="entry name" value="3-OXOACYL-[ACYL-CARRIER-PROTEIN] REDUCTASE"/>
    <property type="match status" value="1"/>
</dbReference>
<sequence>MVHSKKIVCITGGTKGIGKAIADYFINSGATVIIAARSPIKVNNSDLHYIRADVSNPKDIQNLANFIKAKFKYVDILIHNVGGSVIKRSAIELTEEDWQLSLDKNLTPAIRLNKLLIPGMISHQGGVIIHVTALQGRRPIQESLPYAVAKAALRMYSKGLALELGKDNIRVISVSPGLIETDRKRKNKSKNRNSVGVNEIPLGRSGKPIEVAELVGFLASDKSSFITGSEYVIDGGATPTL</sequence>
<evidence type="ECO:0000256" key="1">
    <source>
        <dbReference type="ARBA" id="ARBA00006484"/>
    </source>
</evidence>
<proteinExistence type="inferred from homology"/>
<evidence type="ECO:0000313" key="4">
    <source>
        <dbReference type="Proteomes" id="UP001501436"/>
    </source>
</evidence>
<dbReference type="InterPro" id="IPR002347">
    <property type="entry name" value="SDR_fam"/>
</dbReference>
<evidence type="ECO:0000313" key="3">
    <source>
        <dbReference type="EMBL" id="GAA4926505.1"/>
    </source>
</evidence>
<gene>
    <name evidence="3" type="ORF">GCM10023313_33710</name>
</gene>
<evidence type="ECO:0000256" key="2">
    <source>
        <dbReference type="ARBA" id="ARBA00023002"/>
    </source>
</evidence>
<accession>A0ABP9G332</accession>
<dbReference type="Proteomes" id="UP001501436">
    <property type="component" value="Unassembled WGS sequence"/>
</dbReference>
<dbReference type="PANTHER" id="PTHR42760">
    <property type="entry name" value="SHORT-CHAIN DEHYDROGENASES/REDUCTASES FAMILY MEMBER"/>
    <property type="match status" value="1"/>
</dbReference>
<dbReference type="SUPFAM" id="SSF51735">
    <property type="entry name" value="NAD(P)-binding Rossmann-fold domains"/>
    <property type="match status" value="1"/>
</dbReference>
<dbReference type="CDD" id="cd05233">
    <property type="entry name" value="SDR_c"/>
    <property type="match status" value="1"/>
</dbReference>
<dbReference type="RefSeq" id="WP_345333067.1">
    <property type="nucleotide sequence ID" value="NZ_BAABJI010000004.1"/>
</dbReference>
<dbReference type="EMBL" id="BAABJI010000004">
    <property type="protein sequence ID" value="GAA4926505.1"/>
    <property type="molecule type" value="Genomic_DNA"/>
</dbReference>
<dbReference type="PROSITE" id="PS00061">
    <property type="entry name" value="ADH_SHORT"/>
    <property type="match status" value="1"/>
</dbReference>
<dbReference type="PRINTS" id="PR00081">
    <property type="entry name" value="GDHRDH"/>
</dbReference>
<comment type="caution">
    <text evidence="3">The sequence shown here is derived from an EMBL/GenBank/DDBJ whole genome shotgun (WGS) entry which is preliminary data.</text>
</comment>
<organism evidence="3 4">
    <name type="scientific">Mucilaginibacter defluvii</name>
    <dbReference type="NCBI Taxonomy" id="1196019"/>
    <lineage>
        <taxon>Bacteria</taxon>
        <taxon>Pseudomonadati</taxon>
        <taxon>Bacteroidota</taxon>
        <taxon>Sphingobacteriia</taxon>
        <taxon>Sphingobacteriales</taxon>
        <taxon>Sphingobacteriaceae</taxon>
        <taxon>Mucilaginibacter</taxon>
    </lineage>
</organism>
<keyword evidence="2" id="KW-0560">Oxidoreductase</keyword>
<dbReference type="NCBIfam" id="NF005095">
    <property type="entry name" value="PRK06523.1"/>
    <property type="match status" value="1"/>
</dbReference>
<comment type="similarity">
    <text evidence="1">Belongs to the short-chain dehydrogenases/reductases (SDR) family.</text>
</comment>
<dbReference type="Gene3D" id="3.40.50.720">
    <property type="entry name" value="NAD(P)-binding Rossmann-like Domain"/>
    <property type="match status" value="1"/>
</dbReference>
<keyword evidence="4" id="KW-1185">Reference proteome</keyword>
<reference evidence="4" key="1">
    <citation type="journal article" date="2019" name="Int. J. Syst. Evol. Microbiol.">
        <title>The Global Catalogue of Microorganisms (GCM) 10K type strain sequencing project: providing services to taxonomists for standard genome sequencing and annotation.</title>
        <authorList>
            <consortium name="The Broad Institute Genomics Platform"/>
            <consortium name="The Broad Institute Genome Sequencing Center for Infectious Disease"/>
            <person name="Wu L."/>
            <person name="Ma J."/>
        </authorList>
    </citation>
    <scope>NUCLEOTIDE SEQUENCE [LARGE SCALE GENOMIC DNA]</scope>
    <source>
        <strain evidence="4">JCM 18283</strain>
    </source>
</reference>
<dbReference type="PRINTS" id="PR00080">
    <property type="entry name" value="SDRFAMILY"/>
</dbReference>
<dbReference type="Pfam" id="PF13561">
    <property type="entry name" value="adh_short_C2"/>
    <property type="match status" value="1"/>
</dbReference>
<name>A0ABP9G332_9SPHI</name>
<dbReference type="InterPro" id="IPR020904">
    <property type="entry name" value="Sc_DH/Rdtase_CS"/>
</dbReference>
<protein>
    <submittedName>
        <fullName evidence="3">Oxidoreductase</fullName>
    </submittedName>
</protein>
<dbReference type="InterPro" id="IPR036291">
    <property type="entry name" value="NAD(P)-bd_dom_sf"/>
</dbReference>